<name>A0ABY7VU73_9BACT</name>
<keyword evidence="2" id="KW-1133">Transmembrane helix</keyword>
<dbReference type="RefSeq" id="WP_274151623.1">
    <property type="nucleotide sequence ID" value="NZ_CP117811.1"/>
</dbReference>
<keyword evidence="5" id="KW-1185">Reference proteome</keyword>
<protein>
    <submittedName>
        <fullName evidence="4">FecR domain-containing protein</fullName>
    </submittedName>
</protein>
<dbReference type="InterPro" id="IPR012373">
    <property type="entry name" value="Ferrdict_sens_TM"/>
</dbReference>
<evidence type="ECO:0000256" key="2">
    <source>
        <dbReference type="SAM" id="Phobius"/>
    </source>
</evidence>
<evidence type="ECO:0000256" key="1">
    <source>
        <dbReference type="SAM" id="Coils"/>
    </source>
</evidence>
<evidence type="ECO:0000313" key="5">
    <source>
        <dbReference type="Proteomes" id="UP001214250"/>
    </source>
</evidence>
<feature type="coiled-coil region" evidence="1">
    <location>
        <begin position="18"/>
        <end position="45"/>
    </location>
</feature>
<accession>A0ABY7VU73</accession>
<dbReference type="Pfam" id="PF04773">
    <property type="entry name" value="FecR"/>
    <property type="match status" value="1"/>
</dbReference>
<proteinExistence type="predicted"/>
<feature type="domain" description="FecR protein" evidence="3">
    <location>
        <begin position="131"/>
        <end position="210"/>
    </location>
</feature>
<keyword evidence="2" id="KW-0812">Transmembrane</keyword>
<organism evidence="4 5">
    <name type="scientific">Lentisphaera profundi</name>
    <dbReference type="NCBI Taxonomy" id="1658616"/>
    <lineage>
        <taxon>Bacteria</taxon>
        <taxon>Pseudomonadati</taxon>
        <taxon>Lentisphaerota</taxon>
        <taxon>Lentisphaeria</taxon>
        <taxon>Lentisphaerales</taxon>
        <taxon>Lentisphaeraceae</taxon>
        <taxon>Lentisphaera</taxon>
    </lineage>
</organism>
<evidence type="ECO:0000313" key="4">
    <source>
        <dbReference type="EMBL" id="WDE97309.1"/>
    </source>
</evidence>
<dbReference type="PANTHER" id="PTHR30273:SF2">
    <property type="entry name" value="PROTEIN FECR"/>
    <property type="match status" value="1"/>
</dbReference>
<keyword evidence="1" id="KW-0175">Coiled coil</keyword>
<dbReference type="Proteomes" id="UP001214250">
    <property type="component" value="Chromosome 1"/>
</dbReference>
<gene>
    <name evidence="4" type="ORF">PQO03_05000</name>
</gene>
<dbReference type="EMBL" id="CP117811">
    <property type="protein sequence ID" value="WDE97309.1"/>
    <property type="molecule type" value="Genomic_DNA"/>
</dbReference>
<dbReference type="InterPro" id="IPR006860">
    <property type="entry name" value="FecR"/>
</dbReference>
<dbReference type="Gene3D" id="2.60.120.1440">
    <property type="match status" value="1"/>
</dbReference>
<feature type="transmembrane region" description="Helical" evidence="2">
    <location>
        <begin position="70"/>
        <end position="89"/>
    </location>
</feature>
<sequence length="434" mass="48037">MNKKFDQLLHKYFLDNISELEFKELENLLENNADLRQRYLDYTMMDAGLRSHSQEGMNIVNIQKKRSNPFLWFAAAAAMLICLPAFFFFNSANTIAVIQSSEYAGWESSQATLEGSELHAGTLNLTTGVATLAFNSGADLTLEAPAKIELISAMEVKLISGNMSMYVRESAQGFRVNTPNGYAIDHGTRFSVSISEDKKSADFKVLEGEISLHHELGEVKHLSDAQASQMNASTLADLQDSDLEGFLKNEANSHILSSIGHETSIVFNNQQSRLNQNFLMVKKNKKGDVNRRAFFAFQVDELDLSNIARISLSLNSIPTSLGEVGTMPAESTFHLYGIKDGEDEQWQRTGFLKWADAPKIKKALPLASFKISRANLRTTVRLDSPELLNFIKSNQSSEVGFILACSTLGGTLVHGFASSLNTEASGPRLELIME</sequence>
<evidence type="ECO:0000259" key="3">
    <source>
        <dbReference type="Pfam" id="PF04773"/>
    </source>
</evidence>
<reference evidence="4 5" key="1">
    <citation type="submission" date="2023-02" db="EMBL/GenBank/DDBJ databases">
        <title>Genome sequence of Lentisphaera profundi SAORIC-696.</title>
        <authorList>
            <person name="Kim e."/>
            <person name="Cho J.-C."/>
            <person name="Choi A."/>
            <person name="Kang I."/>
        </authorList>
    </citation>
    <scope>NUCLEOTIDE SEQUENCE [LARGE SCALE GENOMIC DNA]</scope>
    <source>
        <strain evidence="4 5">SAORIC-696</strain>
    </source>
</reference>
<dbReference type="PANTHER" id="PTHR30273">
    <property type="entry name" value="PERIPLASMIC SIGNAL SENSOR AND SIGMA FACTOR ACTIVATOR FECR-RELATED"/>
    <property type="match status" value="1"/>
</dbReference>
<keyword evidence="2" id="KW-0472">Membrane</keyword>